<feature type="transmembrane region" description="Helical" evidence="2">
    <location>
        <begin position="79"/>
        <end position="100"/>
    </location>
</feature>
<name>A0A9P8Y282_9PEZI</name>
<gene>
    <name evidence="3" type="ORF">B0I36DRAFT_161379</name>
</gene>
<feature type="compositionally biased region" description="Polar residues" evidence="1">
    <location>
        <begin position="226"/>
        <end position="235"/>
    </location>
</feature>
<keyword evidence="4" id="KW-1185">Reference proteome</keyword>
<dbReference type="RefSeq" id="XP_046009918.1">
    <property type="nucleotide sequence ID" value="XM_046148666.1"/>
</dbReference>
<evidence type="ECO:0000256" key="1">
    <source>
        <dbReference type="SAM" id="MobiDB-lite"/>
    </source>
</evidence>
<keyword evidence="2" id="KW-1133">Transmembrane helix</keyword>
<keyword evidence="2" id="KW-0472">Membrane</keyword>
<comment type="caution">
    <text evidence="3">The sequence shown here is derived from an EMBL/GenBank/DDBJ whole genome shotgun (WGS) entry which is preliminary data.</text>
</comment>
<dbReference type="OrthoDB" id="5428901at2759"/>
<dbReference type="EMBL" id="JAGTJQ010000008">
    <property type="protein sequence ID" value="KAH7026701.1"/>
    <property type="molecule type" value="Genomic_DNA"/>
</dbReference>
<dbReference type="GeneID" id="70178212"/>
<proteinExistence type="predicted"/>
<evidence type="ECO:0000256" key="2">
    <source>
        <dbReference type="SAM" id="Phobius"/>
    </source>
</evidence>
<dbReference type="AlphaFoldDB" id="A0A9P8Y282"/>
<evidence type="ECO:0000313" key="4">
    <source>
        <dbReference type="Proteomes" id="UP000756346"/>
    </source>
</evidence>
<accession>A0A9P8Y282</accession>
<keyword evidence="2" id="KW-0812">Transmembrane</keyword>
<feature type="region of interest" description="Disordered" evidence="1">
    <location>
        <begin position="179"/>
        <end position="247"/>
    </location>
</feature>
<protein>
    <submittedName>
        <fullName evidence="3">Uncharacterized protein</fullName>
    </submittedName>
</protein>
<sequence length="247" mass="26007">MTPYRILNSNPTRASEAVNMNLSTNQFSGLGRSLSFWQGTHDWFLASVAAVALLAEFLPALLSNVPYRVVQTSETHTACVYLSCAVLGLMLLVTCASFLVDWPHMPVDPSTLAGAMYYISPARGGGSGGALVSGHVPAVNTPYSAATTQAYDPPPGAEAGAYIDYTYTNTEALQPIQNSNSDTFHQLPPPAHHQQGVQQEQPTDVTAAAAAAAAAPAPVAVAVTREPSTAPQPASSLYHYEVPPPRT</sequence>
<feature type="transmembrane region" description="Helical" evidence="2">
    <location>
        <begin position="43"/>
        <end position="67"/>
    </location>
</feature>
<dbReference type="Proteomes" id="UP000756346">
    <property type="component" value="Unassembled WGS sequence"/>
</dbReference>
<feature type="compositionally biased region" description="Low complexity" evidence="1">
    <location>
        <begin position="205"/>
        <end position="224"/>
    </location>
</feature>
<evidence type="ECO:0000313" key="3">
    <source>
        <dbReference type="EMBL" id="KAH7026701.1"/>
    </source>
</evidence>
<organism evidence="3 4">
    <name type="scientific">Microdochium trichocladiopsis</name>
    <dbReference type="NCBI Taxonomy" id="1682393"/>
    <lineage>
        <taxon>Eukaryota</taxon>
        <taxon>Fungi</taxon>
        <taxon>Dikarya</taxon>
        <taxon>Ascomycota</taxon>
        <taxon>Pezizomycotina</taxon>
        <taxon>Sordariomycetes</taxon>
        <taxon>Xylariomycetidae</taxon>
        <taxon>Xylariales</taxon>
        <taxon>Microdochiaceae</taxon>
        <taxon>Microdochium</taxon>
    </lineage>
</organism>
<feature type="compositionally biased region" description="Polar residues" evidence="1">
    <location>
        <begin position="195"/>
        <end position="204"/>
    </location>
</feature>
<reference evidence="3" key="1">
    <citation type="journal article" date="2021" name="Nat. Commun.">
        <title>Genetic determinants of endophytism in the Arabidopsis root mycobiome.</title>
        <authorList>
            <person name="Mesny F."/>
            <person name="Miyauchi S."/>
            <person name="Thiergart T."/>
            <person name="Pickel B."/>
            <person name="Atanasova L."/>
            <person name="Karlsson M."/>
            <person name="Huettel B."/>
            <person name="Barry K.W."/>
            <person name="Haridas S."/>
            <person name="Chen C."/>
            <person name="Bauer D."/>
            <person name="Andreopoulos W."/>
            <person name="Pangilinan J."/>
            <person name="LaButti K."/>
            <person name="Riley R."/>
            <person name="Lipzen A."/>
            <person name="Clum A."/>
            <person name="Drula E."/>
            <person name="Henrissat B."/>
            <person name="Kohler A."/>
            <person name="Grigoriev I.V."/>
            <person name="Martin F.M."/>
            <person name="Hacquard S."/>
        </authorList>
    </citation>
    <scope>NUCLEOTIDE SEQUENCE</scope>
    <source>
        <strain evidence="3">MPI-CAGE-CH-0230</strain>
    </source>
</reference>